<comment type="similarity">
    <text evidence="3">Belongs to the peptidase M1 family.</text>
</comment>
<evidence type="ECO:0000256" key="8">
    <source>
        <dbReference type="ARBA" id="ARBA00022723"/>
    </source>
</evidence>
<dbReference type="GO" id="GO:0006508">
    <property type="term" value="P:proteolysis"/>
    <property type="evidence" value="ECO:0007669"/>
    <property type="project" value="UniProtKB-KW"/>
</dbReference>
<comment type="cofactor">
    <cofactor evidence="2">
        <name>Zn(2+)</name>
        <dbReference type="ChEBI" id="CHEBI:29105"/>
    </cofactor>
</comment>
<evidence type="ECO:0000256" key="7">
    <source>
        <dbReference type="ARBA" id="ARBA00022670"/>
    </source>
</evidence>
<keyword evidence="9" id="KW-0378">Hydrolase</keyword>
<dbReference type="SUPFAM" id="SSF55486">
    <property type="entry name" value="Metalloproteases ('zincins'), catalytic domain"/>
    <property type="match status" value="1"/>
</dbReference>
<proteinExistence type="inferred from homology"/>
<evidence type="ECO:0000259" key="14">
    <source>
        <dbReference type="Pfam" id="PF17900"/>
    </source>
</evidence>
<feature type="domain" description="ERAP1-like C-terminal" evidence="13">
    <location>
        <begin position="530"/>
        <end position="841"/>
    </location>
</feature>
<keyword evidence="10" id="KW-0862">Zinc</keyword>
<dbReference type="EMBL" id="SDMK01000001">
    <property type="protein sequence ID" value="RXS98217.1"/>
    <property type="molecule type" value="Genomic_DNA"/>
</dbReference>
<evidence type="ECO:0000256" key="4">
    <source>
        <dbReference type="ARBA" id="ARBA00012564"/>
    </source>
</evidence>
<dbReference type="Pfam" id="PF17900">
    <property type="entry name" value="Peptidase_M1_N"/>
    <property type="match status" value="1"/>
</dbReference>
<dbReference type="PRINTS" id="PR00756">
    <property type="entry name" value="ALADIPTASE"/>
</dbReference>
<evidence type="ECO:0000259" key="13">
    <source>
        <dbReference type="Pfam" id="PF11838"/>
    </source>
</evidence>
<gene>
    <name evidence="15" type="ORF">ESZ00_07630</name>
</gene>
<protein>
    <recommendedName>
        <fullName evidence="5">Aminopeptidase N</fullName>
        <ecNumber evidence="4">3.4.11.2</ecNumber>
    </recommendedName>
</protein>
<keyword evidence="11" id="KW-0482">Metalloprotease</keyword>
<dbReference type="Pfam" id="PF11838">
    <property type="entry name" value="ERAP1_C"/>
    <property type="match status" value="1"/>
</dbReference>
<dbReference type="GO" id="GO:0005615">
    <property type="term" value="C:extracellular space"/>
    <property type="evidence" value="ECO:0007669"/>
    <property type="project" value="TreeGrafter"/>
</dbReference>
<evidence type="ECO:0000256" key="1">
    <source>
        <dbReference type="ARBA" id="ARBA00000098"/>
    </source>
</evidence>
<name>A0A4Q1SL86_9BACT</name>
<evidence type="ECO:0000259" key="12">
    <source>
        <dbReference type="Pfam" id="PF01433"/>
    </source>
</evidence>
<dbReference type="GO" id="GO:0008270">
    <property type="term" value="F:zinc ion binding"/>
    <property type="evidence" value="ECO:0007669"/>
    <property type="project" value="InterPro"/>
</dbReference>
<dbReference type="InterPro" id="IPR050344">
    <property type="entry name" value="Peptidase_M1_aminopeptidases"/>
</dbReference>
<dbReference type="SUPFAM" id="SSF63737">
    <property type="entry name" value="Leukotriene A4 hydrolase N-terminal domain"/>
    <property type="match status" value="1"/>
</dbReference>
<comment type="caution">
    <text evidence="15">The sequence shown here is derived from an EMBL/GenBank/DDBJ whole genome shotgun (WGS) entry which is preliminary data.</text>
</comment>
<dbReference type="InterPro" id="IPR042097">
    <property type="entry name" value="Aminopeptidase_N-like_N_sf"/>
</dbReference>
<organism evidence="15 16">
    <name type="scientific">Silvibacterium dinghuense</name>
    <dbReference type="NCBI Taxonomy" id="1560006"/>
    <lineage>
        <taxon>Bacteria</taxon>
        <taxon>Pseudomonadati</taxon>
        <taxon>Acidobacteriota</taxon>
        <taxon>Terriglobia</taxon>
        <taxon>Terriglobales</taxon>
        <taxon>Acidobacteriaceae</taxon>
        <taxon>Silvibacterium</taxon>
    </lineage>
</organism>
<evidence type="ECO:0000256" key="5">
    <source>
        <dbReference type="ARBA" id="ARBA00015611"/>
    </source>
</evidence>
<dbReference type="InterPro" id="IPR001930">
    <property type="entry name" value="Peptidase_M1"/>
</dbReference>
<feature type="domain" description="Peptidase M1 membrane alanine aminopeptidase" evidence="12">
    <location>
        <begin position="244"/>
        <end position="450"/>
    </location>
</feature>
<keyword evidence="8" id="KW-0479">Metal-binding</keyword>
<dbReference type="Gene3D" id="2.60.40.1730">
    <property type="entry name" value="tricorn interacting facor f3 domain"/>
    <property type="match status" value="1"/>
</dbReference>
<comment type="catalytic activity">
    <reaction evidence="1">
        <text>Release of an N-terminal amino acid, Xaa-|-Yaa- from a peptide, amide or arylamide. Xaa is preferably Ala, but may be most amino acids including Pro (slow action). When a terminal hydrophobic residue is followed by a prolyl residue, the two may be released as an intact Xaa-Pro dipeptide.</text>
        <dbReference type="EC" id="3.4.11.2"/>
    </reaction>
</comment>
<keyword evidence="16" id="KW-1185">Reference proteome</keyword>
<dbReference type="PANTHER" id="PTHR11533">
    <property type="entry name" value="PROTEASE M1 ZINC METALLOPROTEASE"/>
    <property type="match status" value="1"/>
</dbReference>
<accession>A0A4Q1SL86</accession>
<dbReference type="GO" id="GO:0016020">
    <property type="term" value="C:membrane"/>
    <property type="evidence" value="ECO:0007669"/>
    <property type="project" value="TreeGrafter"/>
</dbReference>
<dbReference type="GO" id="GO:0005737">
    <property type="term" value="C:cytoplasm"/>
    <property type="evidence" value="ECO:0007669"/>
    <property type="project" value="TreeGrafter"/>
</dbReference>
<evidence type="ECO:0000256" key="11">
    <source>
        <dbReference type="ARBA" id="ARBA00023049"/>
    </source>
</evidence>
<dbReference type="InterPro" id="IPR027268">
    <property type="entry name" value="Peptidase_M4/M1_CTD_sf"/>
</dbReference>
<sequence length="854" mass="94862">MTLAAASSALAQAPAGIPRELAKERAARVSDVRYALHYTLVPHSAQTEATEILRFRLVHTSQSLLLDFRDGKVASLTINGTSSTPDESNGHLILPADKLHAGENTLELHFVANTAPAEKAITRFEDHDDGSEYIYTLFVPMDASMAFPCFDQPALKGRFQLTMTAPAAWTVISNTGAVSTKVVGDMKDTAFAETHPISTYLFAFAAGPFEKIHSAPGLPGLYVRKSKAQAAQSEAPEVQQMAADGIAYLGKYFAQPYPFPKYDMVLIPGFAYGGMEHAGATFLREESVLFRTAPTATNLRNRDILVLHELTHQWFGDFTTMRWFDDLWLKEGFAQYMAYDALAALHPNDEVWKHFYESIKPGAYGIDETQGTTPIYQDIPNLKDAKSAYGAIVYSKAPGVLRQLAYVLGEHDFQLGLQQYLAAHRYSNAEWSDLIGSFEQVSGKSLQPWAAMWIRHRGMPQVEASWSCTDGKLARLTLSQHDVLGTDALWPIASEVLLGYADGRTAHLHAQFAAQSADIPTGSNACPAYVFANENDHGYGLYLLDEQSRDFLTQHIADANSSAISTPFTRTLLWGALWDAVRTATYNPADYAHLVLAALPNERDESLTASLLGHSQTALHRYVGDATRTRLTTQFATLAVDRMQHDAAQDLRIDWFRSLNGFSESEAGRSALRSLLNGTLTVPGVTLRQQDRWSMITALVAYADPHADAMLAAEEQRDPSGDGKKFAWAAHAAHPDAATKQQYFDEYLHNPQRPEDWIESSLGAFNYWNQSRLTATYMEPALEALPQIKQTRKIFFLVGWLNAFMDGQQSEAARDAVYTYLKDHTLDEDLRLKILQVVDELDRTVAIRKKYPNV</sequence>
<reference evidence="15 16" key="1">
    <citation type="journal article" date="2016" name="Int. J. Syst. Evol. Microbiol.">
        <title>Acidipila dinghuensis sp. nov., an acidobacterium isolated from forest soil.</title>
        <authorList>
            <person name="Jiang Y.W."/>
            <person name="Wang J."/>
            <person name="Chen M.H."/>
            <person name="Lv Y.Y."/>
            <person name="Qiu L.H."/>
        </authorList>
    </citation>
    <scope>NUCLEOTIDE SEQUENCE [LARGE SCALE GENOMIC DNA]</scope>
    <source>
        <strain evidence="15 16">DHOF10</strain>
    </source>
</reference>
<dbReference type="Gene3D" id="1.10.390.10">
    <property type="entry name" value="Neutral Protease Domain 2"/>
    <property type="match status" value="1"/>
</dbReference>
<dbReference type="Pfam" id="PF01433">
    <property type="entry name" value="Peptidase_M1"/>
    <property type="match status" value="1"/>
</dbReference>
<dbReference type="GO" id="GO:0043171">
    <property type="term" value="P:peptide catabolic process"/>
    <property type="evidence" value="ECO:0007669"/>
    <property type="project" value="TreeGrafter"/>
</dbReference>
<dbReference type="InterPro" id="IPR045357">
    <property type="entry name" value="Aminopeptidase_N-like_N"/>
</dbReference>
<evidence type="ECO:0000256" key="10">
    <source>
        <dbReference type="ARBA" id="ARBA00022833"/>
    </source>
</evidence>
<dbReference type="OrthoDB" id="9814383at2"/>
<keyword evidence="7" id="KW-0645">Protease</keyword>
<dbReference type="GO" id="GO:0042277">
    <property type="term" value="F:peptide binding"/>
    <property type="evidence" value="ECO:0007669"/>
    <property type="project" value="TreeGrafter"/>
</dbReference>
<keyword evidence="6" id="KW-0031">Aminopeptidase</keyword>
<dbReference type="GO" id="GO:0070006">
    <property type="term" value="F:metalloaminopeptidase activity"/>
    <property type="evidence" value="ECO:0007669"/>
    <property type="project" value="TreeGrafter"/>
</dbReference>
<feature type="domain" description="Aminopeptidase N-like N-terminal" evidence="14">
    <location>
        <begin position="34"/>
        <end position="201"/>
    </location>
</feature>
<dbReference type="Proteomes" id="UP000290253">
    <property type="component" value="Unassembled WGS sequence"/>
</dbReference>
<dbReference type="InterPro" id="IPR014782">
    <property type="entry name" value="Peptidase_M1_dom"/>
</dbReference>
<evidence type="ECO:0000313" key="15">
    <source>
        <dbReference type="EMBL" id="RXS98217.1"/>
    </source>
</evidence>
<dbReference type="AlphaFoldDB" id="A0A4Q1SL86"/>
<evidence type="ECO:0000313" key="16">
    <source>
        <dbReference type="Proteomes" id="UP000290253"/>
    </source>
</evidence>
<evidence type="ECO:0000256" key="3">
    <source>
        <dbReference type="ARBA" id="ARBA00010136"/>
    </source>
</evidence>
<dbReference type="PANTHER" id="PTHR11533:SF174">
    <property type="entry name" value="PUROMYCIN-SENSITIVE AMINOPEPTIDASE-RELATED"/>
    <property type="match status" value="1"/>
</dbReference>
<dbReference type="GO" id="GO:0016285">
    <property type="term" value="F:alanyl aminopeptidase activity"/>
    <property type="evidence" value="ECO:0007669"/>
    <property type="project" value="UniProtKB-EC"/>
</dbReference>
<evidence type="ECO:0000256" key="9">
    <source>
        <dbReference type="ARBA" id="ARBA00022801"/>
    </source>
</evidence>
<dbReference type="CDD" id="cd09602">
    <property type="entry name" value="M1_APN"/>
    <property type="match status" value="1"/>
</dbReference>
<evidence type="ECO:0000256" key="2">
    <source>
        <dbReference type="ARBA" id="ARBA00001947"/>
    </source>
</evidence>
<evidence type="ECO:0000256" key="6">
    <source>
        <dbReference type="ARBA" id="ARBA00022438"/>
    </source>
</evidence>
<dbReference type="InterPro" id="IPR024571">
    <property type="entry name" value="ERAP1-like_C_dom"/>
</dbReference>
<dbReference type="EC" id="3.4.11.2" evidence="4"/>